<dbReference type="Proteomes" id="UP000010809">
    <property type="component" value="Chromosome"/>
</dbReference>
<dbReference type="InterPro" id="IPR011008">
    <property type="entry name" value="Dimeric_a/b-barrel"/>
</dbReference>
<protein>
    <submittedName>
        <fullName evidence="1">Sulfur oxygenase reductase</fullName>
    </submittedName>
</protein>
<dbReference type="eggNOG" id="ENOG502Z7Z0">
    <property type="taxonomic scope" value="Bacteria"/>
</dbReference>
<accession>L0DXR4</accession>
<dbReference type="InterPro" id="IPR011661">
    <property type="entry name" value="S_Oase_red"/>
</dbReference>
<evidence type="ECO:0000313" key="1">
    <source>
        <dbReference type="EMBL" id="AGA34359.1"/>
    </source>
</evidence>
<dbReference type="KEGG" id="tni:TVNIR_2721"/>
<sequence>MIQGVKKGAALAINQAAVANDPQTFEKMGHIGPKVCLTTANEPGFLGFHAFLQTGTHPLGGRFGAAQVVTADSLEAVIESPHNLRLNPLNLWQYTLWEDAESHERMHYEQYDRIFELCAGCLDMVVDGPWEPVYTIAEANMPPIIGMTDVPRVMGQAFARQQEPPKVRLAMRRLVALGEHHVREGHEQAFLEGAVKTLELLQEHAPGMIGWMILEKQGEAALSTFQLEPPAFWESLQTLGANPPKSRRTNFGEFGKDYTSPPIPIGGPKEYQVHMEWESPDALTFGLALTGVNPKLRRIHDEGVLAHLAKLPPYYRVFAPAMEDMIFFH</sequence>
<dbReference type="SUPFAM" id="SSF54909">
    <property type="entry name" value="Dimeric alpha+beta barrel"/>
    <property type="match status" value="1"/>
</dbReference>
<proteinExistence type="predicted"/>
<dbReference type="EMBL" id="CP003989">
    <property type="protein sequence ID" value="AGA34359.1"/>
    <property type="molecule type" value="Genomic_DNA"/>
</dbReference>
<dbReference type="STRING" id="1255043.TVNIR_2721"/>
<dbReference type="Pfam" id="PF07682">
    <property type="entry name" value="SOR"/>
    <property type="match status" value="1"/>
</dbReference>
<dbReference type="PATRIC" id="fig|1255043.3.peg.2747"/>
<dbReference type="HOGENOM" id="CLU_904908_0_0_6"/>
<reference evidence="1" key="1">
    <citation type="submission" date="2015-12" db="EMBL/GenBank/DDBJ databases">
        <authorList>
            <person name="Tikhonova T.V."/>
            <person name="Pavlov A.R."/>
            <person name="Beletsky A.V."/>
            <person name="Mardanov A.V."/>
            <person name="Sorokin D.Y."/>
            <person name="Ravin N.V."/>
            <person name="Popov V.O."/>
        </authorList>
    </citation>
    <scope>NUCLEOTIDE SEQUENCE</scope>
    <source>
        <strain evidence="1">DSM 14787</strain>
    </source>
</reference>
<dbReference type="RefSeq" id="WP_015259470.1">
    <property type="nucleotide sequence ID" value="NC_019902.2"/>
</dbReference>
<organism evidence="1 2">
    <name type="scientific">Thioalkalivibrio nitratireducens (strain DSM 14787 / UNIQEM 213 / ALEN2)</name>
    <dbReference type="NCBI Taxonomy" id="1255043"/>
    <lineage>
        <taxon>Bacteria</taxon>
        <taxon>Pseudomonadati</taxon>
        <taxon>Pseudomonadota</taxon>
        <taxon>Gammaproteobacteria</taxon>
        <taxon>Chromatiales</taxon>
        <taxon>Ectothiorhodospiraceae</taxon>
        <taxon>Thioalkalivibrio</taxon>
    </lineage>
</organism>
<name>L0DXR4_THIND</name>
<keyword evidence="2" id="KW-1185">Reference proteome</keyword>
<evidence type="ECO:0000313" key="2">
    <source>
        <dbReference type="Proteomes" id="UP000010809"/>
    </source>
</evidence>
<dbReference type="OrthoDB" id="5791435at2"/>
<dbReference type="AlphaFoldDB" id="L0DXR4"/>
<gene>
    <name evidence="1" type="ordered locus">TVNIR_2721</name>
</gene>